<evidence type="ECO:0000256" key="3">
    <source>
        <dbReference type="SAM" id="MobiDB-lite"/>
    </source>
</evidence>
<keyword evidence="7" id="KW-1185">Reference proteome</keyword>
<evidence type="ECO:0000259" key="5">
    <source>
        <dbReference type="Pfam" id="PF22799"/>
    </source>
</evidence>
<sequence>MKSFAALALAASAAALPQQSSGSDCQDSRDGSFAISVVNVTDSSTKRGVQRRQLSGILTLNLKDGVLKDQAGRDGYIAANHQFQFDQPIQDGALEKSGFSVCSNGTLALDGSAIWYQCYSGGFYNLYDESQGKQCNPIYIYAQDSTGSSSETGAVTQATDGQPAASTQVSAPVSQISDGQPQAPTSQAAPIVSQISDGQPQAPTSQAAPVVSQISDGQPQAPTSQAPVVSQISDGQPQAPTDQAPPTTPEATSIVGAPVTQISDGQIQAPTSTPEAASSAPLVSQITDGQPQAPVATGGGNYSSPNATTPVEFPGVAATSKAAVGALAAGLFAMVAML</sequence>
<comment type="caution">
    <text evidence="6">The sequence shown here is derived from an EMBL/GenBank/DDBJ whole genome shotgun (WGS) entry which is preliminary data.</text>
</comment>
<evidence type="ECO:0000256" key="1">
    <source>
        <dbReference type="ARBA" id="ARBA00022729"/>
    </source>
</evidence>
<dbReference type="PANTHER" id="PTHR47254:SF2">
    <property type="entry name" value="COVALENTLY-LINKED CELL WALL PROTEIN"/>
    <property type="match status" value="1"/>
</dbReference>
<dbReference type="Pfam" id="PF22799">
    <property type="entry name" value="PIR1-like_C"/>
    <property type="match status" value="1"/>
</dbReference>
<organism evidence="6 7">
    <name type="scientific">Pseudopithomyces chartarum</name>
    <dbReference type="NCBI Taxonomy" id="1892770"/>
    <lineage>
        <taxon>Eukaryota</taxon>
        <taxon>Fungi</taxon>
        <taxon>Dikarya</taxon>
        <taxon>Ascomycota</taxon>
        <taxon>Pezizomycotina</taxon>
        <taxon>Dothideomycetes</taxon>
        <taxon>Pleosporomycetidae</taxon>
        <taxon>Pleosporales</taxon>
        <taxon>Massarineae</taxon>
        <taxon>Didymosphaeriaceae</taxon>
        <taxon>Pseudopithomyces</taxon>
    </lineage>
</organism>
<dbReference type="InterPro" id="IPR054508">
    <property type="entry name" value="PIR1-like_C"/>
</dbReference>
<feature type="compositionally biased region" description="Polar residues" evidence="3">
    <location>
        <begin position="146"/>
        <end position="235"/>
    </location>
</feature>
<reference evidence="6 7" key="1">
    <citation type="submission" date="2021-02" db="EMBL/GenBank/DDBJ databases">
        <title>Genome assembly of Pseudopithomyces chartarum.</title>
        <authorList>
            <person name="Jauregui R."/>
            <person name="Singh J."/>
            <person name="Voisey C."/>
        </authorList>
    </citation>
    <scope>NUCLEOTIDE SEQUENCE [LARGE SCALE GENOMIC DNA]</scope>
    <source>
        <strain evidence="6 7">AGR01</strain>
    </source>
</reference>
<evidence type="ECO:0000313" key="7">
    <source>
        <dbReference type="Proteomes" id="UP001280581"/>
    </source>
</evidence>
<evidence type="ECO:0000256" key="2">
    <source>
        <dbReference type="ARBA" id="ARBA00022737"/>
    </source>
</evidence>
<name>A0AAN6RKU2_9PLEO</name>
<keyword evidence="2" id="KW-0677">Repeat</keyword>
<gene>
    <name evidence="6" type="ORF">GRF29_19g3150441</name>
</gene>
<feature type="chain" id="PRO_5042844954" description="Cell wall mannoprotein PIR1-like C-terminal domain-containing protein" evidence="4">
    <location>
        <begin position="23"/>
        <end position="338"/>
    </location>
</feature>
<feature type="compositionally biased region" description="Low complexity" evidence="3">
    <location>
        <begin position="269"/>
        <end position="281"/>
    </location>
</feature>
<dbReference type="PROSITE" id="PS50256">
    <property type="entry name" value="PIR_REPEAT_2"/>
    <property type="match status" value="5"/>
</dbReference>
<evidence type="ECO:0000313" key="6">
    <source>
        <dbReference type="EMBL" id="KAK3215407.1"/>
    </source>
</evidence>
<dbReference type="GO" id="GO:0009277">
    <property type="term" value="C:fungal-type cell wall"/>
    <property type="evidence" value="ECO:0007669"/>
    <property type="project" value="TreeGrafter"/>
</dbReference>
<feature type="signal peptide" evidence="4">
    <location>
        <begin position="1"/>
        <end position="22"/>
    </location>
</feature>
<dbReference type="PANTHER" id="PTHR47254">
    <property type="entry name" value="CELL WALL MANNOPROTEIN CIS3-RELATED"/>
    <property type="match status" value="1"/>
</dbReference>
<feature type="region of interest" description="Disordered" evidence="3">
    <location>
        <begin position="146"/>
        <end position="252"/>
    </location>
</feature>
<accession>A0AAN6RKU2</accession>
<dbReference type="InterPro" id="IPR000420">
    <property type="entry name" value="Yeast_PIR_rpt"/>
</dbReference>
<proteinExistence type="predicted"/>
<evidence type="ECO:0000256" key="4">
    <source>
        <dbReference type="SAM" id="SignalP"/>
    </source>
</evidence>
<dbReference type="GO" id="GO:0031505">
    <property type="term" value="P:fungal-type cell wall organization"/>
    <property type="evidence" value="ECO:0007669"/>
    <property type="project" value="TreeGrafter"/>
</dbReference>
<feature type="domain" description="Cell wall mannoprotein PIR1-like C-terminal" evidence="5">
    <location>
        <begin position="65"/>
        <end position="138"/>
    </location>
</feature>
<dbReference type="InterPro" id="IPR051153">
    <property type="entry name" value="Yeast_CWMannoprotein_PIR"/>
</dbReference>
<dbReference type="AlphaFoldDB" id="A0AAN6RKU2"/>
<dbReference type="Proteomes" id="UP001280581">
    <property type="component" value="Unassembled WGS sequence"/>
</dbReference>
<dbReference type="GO" id="GO:0005199">
    <property type="term" value="F:structural constituent of cell wall"/>
    <property type="evidence" value="ECO:0007669"/>
    <property type="project" value="InterPro"/>
</dbReference>
<feature type="region of interest" description="Disordered" evidence="3">
    <location>
        <begin position="266"/>
        <end position="303"/>
    </location>
</feature>
<dbReference type="Pfam" id="PF00399">
    <property type="entry name" value="PIR"/>
    <property type="match status" value="6"/>
</dbReference>
<dbReference type="EMBL" id="WVTA01000003">
    <property type="protein sequence ID" value="KAK3215407.1"/>
    <property type="molecule type" value="Genomic_DNA"/>
</dbReference>
<protein>
    <recommendedName>
        <fullName evidence="5">Cell wall mannoprotein PIR1-like C-terminal domain-containing protein</fullName>
    </recommendedName>
</protein>
<keyword evidence="1 4" id="KW-0732">Signal</keyword>
<feature type="compositionally biased region" description="Low complexity" evidence="3">
    <location>
        <begin position="236"/>
        <end position="252"/>
    </location>
</feature>